<keyword evidence="1" id="KW-0472">Membrane</keyword>
<gene>
    <name evidence="3" type="ORF">IWQ60_007530</name>
</gene>
<dbReference type="PANTHER" id="PTHR28268">
    <property type="entry name" value="MICOS SUBUNIT MIC26"/>
    <property type="match status" value="1"/>
</dbReference>
<keyword evidence="4" id="KW-1185">Reference proteome</keyword>
<comment type="function">
    <text evidence="1">Component of the MICOS complex, a large protein complex of the mitochondrial inner membrane that plays crucial roles in the maintenance of crista junctions, inner membrane architecture, and formation of contact sites to the outer membrane.</text>
</comment>
<comment type="subcellular location">
    <subcellularLocation>
        <location evidence="1">Mitochondrion inner membrane</location>
    </subcellularLocation>
</comment>
<dbReference type="Pfam" id="PF09769">
    <property type="entry name" value="ApoO"/>
    <property type="match status" value="1"/>
</dbReference>
<dbReference type="InterPro" id="IPR019166">
    <property type="entry name" value="MIC26/MIC27"/>
</dbReference>
<evidence type="ECO:0000313" key="4">
    <source>
        <dbReference type="Proteomes" id="UP001150569"/>
    </source>
</evidence>
<dbReference type="OrthoDB" id="2399148at2759"/>
<feature type="compositionally biased region" description="Basic and acidic residues" evidence="2">
    <location>
        <begin position="1"/>
        <end position="11"/>
    </location>
</feature>
<organism evidence="3 4">
    <name type="scientific">Tieghemiomyces parasiticus</name>
    <dbReference type="NCBI Taxonomy" id="78921"/>
    <lineage>
        <taxon>Eukaryota</taxon>
        <taxon>Fungi</taxon>
        <taxon>Fungi incertae sedis</taxon>
        <taxon>Zoopagomycota</taxon>
        <taxon>Kickxellomycotina</taxon>
        <taxon>Dimargaritomycetes</taxon>
        <taxon>Dimargaritales</taxon>
        <taxon>Dimargaritaceae</taxon>
        <taxon>Tieghemiomyces</taxon>
    </lineage>
</organism>
<evidence type="ECO:0000313" key="3">
    <source>
        <dbReference type="EMBL" id="KAJ1918329.1"/>
    </source>
</evidence>
<reference evidence="3" key="1">
    <citation type="submission" date="2022-07" db="EMBL/GenBank/DDBJ databases">
        <title>Phylogenomic reconstructions and comparative analyses of Kickxellomycotina fungi.</title>
        <authorList>
            <person name="Reynolds N.K."/>
            <person name="Stajich J.E."/>
            <person name="Barry K."/>
            <person name="Grigoriev I.V."/>
            <person name="Crous P."/>
            <person name="Smith M.E."/>
        </authorList>
    </citation>
    <scope>NUCLEOTIDE SEQUENCE</scope>
    <source>
        <strain evidence="3">RSA 861</strain>
    </source>
</reference>
<keyword evidence="1" id="KW-0999">Mitochondrion inner membrane</keyword>
<comment type="subunit">
    <text evidence="1">Component of the mitochondrial contact site and cristae organizing system (MICOS) complex.</text>
</comment>
<comment type="caution">
    <text evidence="3">The sequence shown here is derived from an EMBL/GenBank/DDBJ whole genome shotgun (WGS) entry which is preliminary data.</text>
</comment>
<dbReference type="EMBL" id="JANBPT010000508">
    <property type="protein sequence ID" value="KAJ1918329.1"/>
    <property type="molecule type" value="Genomic_DNA"/>
</dbReference>
<dbReference type="GO" id="GO:0042407">
    <property type="term" value="P:cristae formation"/>
    <property type="evidence" value="ECO:0007669"/>
    <property type="project" value="InterPro"/>
</dbReference>
<dbReference type="InterPro" id="IPR033181">
    <property type="entry name" value="Mic26_fungi"/>
</dbReference>
<sequence>MQPSDIEKIPDPKSLSIYEEKKPVPQEPTGPSRLQLAVRDFRVRATQFLQTGQAHLQMTADRVVDLEQQAETAVQKTVPKNEQLFPGALYIAVAGLAGSVFTRNPFYFLPGTARVVTRRLYDEYGDPAAEQQARETLNSFQGFGAKLSDQVGSSVRDARQTLVDTVRSVEPKNGPKE</sequence>
<protein>
    <recommendedName>
        <fullName evidence="1">MICOS complex subunit</fullName>
    </recommendedName>
</protein>
<proteinExistence type="predicted"/>
<name>A0A9W7ZWV1_9FUNG</name>
<dbReference type="AlphaFoldDB" id="A0A9W7ZWV1"/>
<feature type="region of interest" description="Disordered" evidence="2">
    <location>
        <begin position="1"/>
        <end position="32"/>
    </location>
</feature>
<evidence type="ECO:0000256" key="2">
    <source>
        <dbReference type="SAM" id="MobiDB-lite"/>
    </source>
</evidence>
<dbReference type="GO" id="GO:0044284">
    <property type="term" value="C:mitochondrial crista junction"/>
    <property type="evidence" value="ECO:0007669"/>
    <property type="project" value="TreeGrafter"/>
</dbReference>
<keyword evidence="1" id="KW-0496">Mitochondrion</keyword>
<accession>A0A9W7ZWV1</accession>
<dbReference type="Proteomes" id="UP001150569">
    <property type="component" value="Unassembled WGS sequence"/>
</dbReference>
<dbReference type="PANTHER" id="PTHR28268:SF1">
    <property type="entry name" value="MICOS SUBUNIT MIC26"/>
    <property type="match status" value="1"/>
</dbReference>
<evidence type="ECO:0000256" key="1">
    <source>
        <dbReference type="RuleBase" id="RU363021"/>
    </source>
</evidence>
<dbReference type="GO" id="GO:0061617">
    <property type="term" value="C:MICOS complex"/>
    <property type="evidence" value="ECO:0007669"/>
    <property type="project" value="UniProtKB-UniRule"/>
</dbReference>